<dbReference type="OMA" id="ISQMFER"/>
<gene>
    <name evidence="2" type="ORF">A0H81_02511</name>
</gene>
<dbReference type="EMBL" id="LUGG01000002">
    <property type="protein sequence ID" value="OBZ77194.1"/>
    <property type="molecule type" value="Genomic_DNA"/>
</dbReference>
<feature type="region of interest" description="Disordered" evidence="1">
    <location>
        <begin position="333"/>
        <end position="372"/>
    </location>
</feature>
<keyword evidence="3" id="KW-1185">Reference proteome</keyword>
<comment type="caution">
    <text evidence="2">The sequence shown here is derived from an EMBL/GenBank/DDBJ whole genome shotgun (WGS) entry which is preliminary data.</text>
</comment>
<accession>A0A1C7MQH7</accession>
<evidence type="ECO:0000313" key="3">
    <source>
        <dbReference type="Proteomes" id="UP000092993"/>
    </source>
</evidence>
<name>A0A1C7MQH7_GRIFR</name>
<feature type="compositionally biased region" description="Acidic residues" evidence="1">
    <location>
        <begin position="355"/>
        <end position="366"/>
    </location>
</feature>
<protein>
    <submittedName>
        <fullName evidence="2">Uncharacterized protein</fullName>
    </submittedName>
</protein>
<dbReference type="AlphaFoldDB" id="A0A1C7MQH7"/>
<reference evidence="2 3" key="1">
    <citation type="submission" date="2016-03" db="EMBL/GenBank/DDBJ databases">
        <title>Whole genome sequencing of Grifola frondosa 9006-11.</title>
        <authorList>
            <person name="Min B."/>
            <person name="Park H."/>
            <person name="Kim J.-G."/>
            <person name="Cho H."/>
            <person name="Oh Y.-L."/>
            <person name="Kong W.-S."/>
            <person name="Choi I.-G."/>
        </authorList>
    </citation>
    <scope>NUCLEOTIDE SEQUENCE [LARGE SCALE GENOMIC DNA]</scope>
    <source>
        <strain evidence="2 3">9006-11</strain>
    </source>
</reference>
<feature type="region of interest" description="Disordered" evidence="1">
    <location>
        <begin position="111"/>
        <end position="162"/>
    </location>
</feature>
<sequence length="677" mass="75297">MWPHSAPGYFADAAMSASAQQPARGQHAFQGGCSEAMTPLTYPHVDLSKAATEQVLSQPSQPGLQVHPSTKPAFVTIPAKLSIQEDMPRHPQNEGKSSLHLYVSSRISGYDKQEQLADSDDSMSEADPPHESKSPARGMKGKSRALGRSPRQPRRHFNDPLHGLSLNFGIASQPATSSTDPVSSLGHCAPSAMSYTTPIPTSVAEINERYHRAVDTMPSTHNSIPTPDITQSAPPNLVPTPVPAPQPNTGYNAPSVVPSPRNTCNVPVESQSSTPVLNEHIRPPNQTHAPQTTHGGHNPIHATRDDILEMRQDLHNISHQLGRFADMLMTVMSKDSSPKNPNDPGKGSEIKMEVDSDEGSAADVEDTVPSSPMFREPRKARIIPARRSGDSLALARDVQQHARFLMNRENWNSPFDPAFLAAEAEVLAFDPSRGYCCTADHFRPDLGSPPGTPWNKSIAKVFVKSFMEEEIYSCTNSDEVEVAFRTHLKHLRKMLARAGMSKAEVATRLISAKRAERKRNLFYRRIEVAANHSELRRHLDILQTLGVDGMSSDESDHENGVAQYRVLVKPWRNPMLTPWLRTFDAAYRRDRLNGGNQTTRGAQPHLRLASQKLDYSWPAVPRLPYNAYEVKWLQNLSQFDLELLSPDQREYKFFHTPTMMELAQAYDGDHNKNRPYV</sequence>
<dbReference type="STRING" id="5627.A0A1C7MQH7"/>
<evidence type="ECO:0000256" key="1">
    <source>
        <dbReference type="SAM" id="MobiDB-lite"/>
    </source>
</evidence>
<evidence type="ECO:0000313" key="2">
    <source>
        <dbReference type="EMBL" id="OBZ77194.1"/>
    </source>
</evidence>
<dbReference type="OrthoDB" id="2753353at2759"/>
<organism evidence="2 3">
    <name type="scientific">Grifola frondosa</name>
    <name type="common">Maitake</name>
    <name type="synonym">Polyporus frondosus</name>
    <dbReference type="NCBI Taxonomy" id="5627"/>
    <lineage>
        <taxon>Eukaryota</taxon>
        <taxon>Fungi</taxon>
        <taxon>Dikarya</taxon>
        <taxon>Basidiomycota</taxon>
        <taxon>Agaricomycotina</taxon>
        <taxon>Agaricomycetes</taxon>
        <taxon>Polyporales</taxon>
        <taxon>Grifolaceae</taxon>
        <taxon>Grifola</taxon>
    </lineage>
</organism>
<feature type="compositionally biased region" description="Basic residues" evidence="1">
    <location>
        <begin position="139"/>
        <end position="155"/>
    </location>
</feature>
<proteinExistence type="predicted"/>
<dbReference type="Proteomes" id="UP000092993">
    <property type="component" value="Unassembled WGS sequence"/>
</dbReference>